<gene>
    <name evidence="2" type="ORF">EDC25_11632</name>
</gene>
<protein>
    <submittedName>
        <fullName evidence="2">Tetrapyrrole (Corrin/porphyrin) methylase-like protein</fullName>
    </submittedName>
</protein>
<dbReference type="RefSeq" id="WP_205984996.1">
    <property type="nucleotide sequence ID" value="NZ_JBHLWF010000019.1"/>
</dbReference>
<keyword evidence="3" id="KW-1185">Reference proteome</keyword>
<dbReference type="InterPro" id="IPR014777">
    <property type="entry name" value="4pyrrole_Mease_sub1"/>
</dbReference>
<sequence length="268" mass="29277">MAANGRLACVGLGMLLGGHLSPRAEAEIRSADVVFAAVSDPLVELWVEDMHADVRSLQSCYAEGKSRHRTYDEMLALIMAELRAGRRVCGVFYGHPGVFARMPHRAVALARAEGFAAVMEPGISAEDCLYADLGIDPGEVGCAHFEASQFLLYRRRIDPSAYLVLWQVSLAGDRSHRRYASGRAHRALLVDRLSEDYPLDHAVTLYEAATLAIQRPRADVLALRDLPDAELRLQSTLVLPPVHALRPDAGMMSRIARLDEVDPAPAAG</sequence>
<name>A0A4R3LAB1_9GAMM</name>
<feature type="domain" description="Tetrapyrrole methylase" evidence="1">
    <location>
        <begin position="7"/>
        <end position="216"/>
    </location>
</feature>
<evidence type="ECO:0000313" key="3">
    <source>
        <dbReference type="Proteomes" id="UP000294599"/>
    </source>
</evidence>
<dbReference type="CDD" id="cd19916">
    <property type="entry name" value="OphMA_like"/>
    <property type="match status" value="1"/>
</dbReference>
<proteinExistence type="predicted"/>
<dbReference type="AlphaFoldDB" id="A0A4R3LAB1"/>
<evidence type="ECO:0000259" key="1">
    <source>
        <dbReference type="Pfam" id="PF00590"/>
    </source>
</evidence>
<reference evidence="2 3" key="1">
    <citation type="submission" date="2019-03" db="EMBL/GenBank/DDBJ databases">
        <title>Genomic Encyclopedia of Type Strains, Phase IV (KMG-IV): sequencing the most valuable type-strain genomes for metagenomic binning, comparative biology and taxonomic classification.</title>
        <authorList>
            <person name="Goeker M."/>
        </authorList>
    </citation>
    <scope>NUCLEOTIDE SEQUENCE [LARGE SCALE GENOMIC DNA]</scope>
    <source>
        <strain evidence="2 3">DSM 21944</strain>
    </source>
</reference>
<dbReference type="Proteomes" id="UP000294599">
    <property type="component" value="Unassembled WGS sequence"/>
</dbReference>
<comment type="caution">
    <text evidence="2">The sequence shown here is derived from an EMBL/GenBank/DDBJ whole genome shotgun (WGS) entry which is preliminary data.</text>
</comment>
<dbReference type="EMBL" id="SMAF01000016">
    <property type="protein sequence ID" value="TCS96178.1"/>
    <property type="molecule type" value="Genomic_DNA"/>
</dbReference>
<keyword evidence="2" id="KW-0808">Transferase</keyword>
<dbReference type="InterPro" id="IPR000878">
    <property type="entry name" value="4pyrrol_Mease"/>
</dbReference>
<dbReference type="GO" id="GO:0032259">
    <property type="term" value="P:methylation"/>
    <property type="evidence" value="ECO:0007669"/>
    <property type="project" value="UniProtKB-KW"/>
</dbReference>
<dbReference type="InterPro" id="IPR035996">
    <property type="entry name" value="4pyrrol_Methylase_sf"/>
</dbReference>
<dbReference type="GO" id="GO:0008168">
    <property type="term" value="F:methyltransferase activity"/>
    <property type="evidence" value="ECO:0007669"/>
    <property type="project" value="UniProtKB-KW"/>
</dbReference>
<evidence type="ECO:0000313" key="2">
    <source>
        <dbReference type="EMBL" id="TCS96178.1"/>
    </source>
</evidence>
<dbReference type="Pfam" id="PF00590">
    <property type="entry name" value="TP_methylase"/>
    <property type="match status" value="1"/>
</dbReference>
<accession>A0A4R3LAB1</accession>
<keyword evidence="2" id="KW-0489">Methyltransferase</keyword>
<dbReference type="Gene3D" id="3.40.1010.10">
    <property type="entry name" value="Cobalt-precorrin-4 Transmethylase, Domain 1"/>
    <property type="match status" value="1"/>
</dbReference>
<dbReference type="SUPFAM" id="SSF53790">
    <property type="entry name" value="Tetrapyrrole methylase"/>
    <property type="match status" value="1"/>
</dbReference>
<organism evidence="2 3">
    <name type="scientific">Pseudofulvimonas gallinarii</name>
    <dbReference type="NCBI Taxonomy" id="634155"/>
    <lineage>
        <taxon>Bacteria</taxon>
        <taxon>Pseudomonadati</taxon>
        <taxon>Pseudomonadota</taxon>
        <taxon>Gammaproteobacteria</taxon>
        <taxon>Lysobacterales</taxon>
        <taxon>Rhodanobacteraceae</taxon>
        <taxon>Pseudofulvimonas</taxon>
    </lineage>
</organism>